<evidence type="ECO:0000313" key="3">
    <source>
        <dbReference type="Proteomes" id="UP001233836"/>
    </source>
</evidence>
<dbReference type="RefSeq" id="WP_307215192.1">
    <property type="nucleotide sequence ID" value="NZ_JAUSTI010000004.1"/>
</dbReference>
<comment type="caution">
    <text evidence="2">The sequence shown here is derived from an EMBL/GenBank/DDBJ whole genome shotgun (WGS) entry which is preliminary data.</text>
</comment>
<evidence type="ECO:0008006" key="4">
    <source>
        <dbReference type="Google" id="ProtNLM"/>
    </source>
</evidence>
<protein>
    <recommendedName>
        <fullName evidence="4">2'-phosphotransferase</fullName>
    </recommendedName>
</protein>
<proteinExistence type="predicted"/>
<evidence type="ECO:0000256" key="1">
    <source>
        <dbReference type="SAM" id="MobiDB-lite"/>
    </source>
</evidence>
<feature type="compositionally biased region" description="Polar residues" evidence="1">
    <location>
        <begin position="1"/>
        <end position="11"/>
    </location>
</feature>
<feature type="region of interest" description="Disordered" evidence="1">
    <location>
        <begin position="1"/>
        <end position="28"/>
    </location>
</feature>
<gene>
    <name evidence="2" type="ORF">J2T19_002007</name>
</gene>
<organism evidence="2 3">
    <name type="scientific">Paenibacillus tundrae</name>
    <dbReference type="NCBI Taxonomy" id="528187"/>
    <lineage>
        <taxon>Bacteria</taxon>
        <taxon>Bacillati</taxon>
        <taxon>Bacillota</taxon>
        <taxon>Bacilli</taxon>
        <taxon>Bacillales</taxon>
        <taxon>Paenibacillaceae</taxon>
        <taxon>Paenibacillus</taxon>
    </lineage>
</organism>
<reference evidence="2 3" key="1">
    <citation type="submission" date="2023-07" db="EMBL/GenBank/DDBJ databases">
        <title>Sorghum-associated microbial communities from plants grown in Nebraska, USA.</title>
        <authorList>
            <person name="Schachtman D."/>
        </authorList>
    </citation>
    <scope>NUCLEOTIDE SEQUENCE [LARGE SCALE GENOMIC DNA]</scope>
    <source>
        <strain evidence="2 3">DS1314</strain>
    </source>
</reference>
<evidence type="ECO:0000313" key="2">
    <source>
        <dbReference type="EMBL" id="MDQ0170565.1"/>
    </source>
</evidence>
<dbReference type="Proteomes" id="UP001233836">
    <property type="component" value="Unassembled WGS sequence"/>
</dbReference>
<accession>A0ABT9WCK5</accession>
<sequence length="90" mass="9876">MPNFRSKSGSFPQACRGTSRESDAAGGEKAVKDALQRVLRHALVSVVSFHSISLDYGLHFGKLRMGKVLCPKEVAPLRVAPRVIQRSAYH</sequence>
<keyword evidence="3" id="KW-1185">Reference proteome</keyword>
<dbReference type="EMBL" id="JAUSTI010000004">
    <property type="protein sequence ID" value="MDQ0170565.1"/>
    <property type="molecule type" value="Genomic_DNA"/>
</dbReference>
<name>A0ABT9WCK5_9BACL</name>